<keyword evidence="3" id="KW-1185">Reference proteome</keyword>
<comment type="caution">
    <text evidence="2">The sequence shown here is derived from an EMBL/GenBank/DDBJ whole genome shotgun (WGS) entry which is preliminary data.</text>
</comment>
<evidence type="ECO:0000256" key="1">
    <source>
        <dbReference type="SAM" id="SignalP"/>
    </source>
</evidence>
<sequence>MIGSKILLVVLVIAISDNVVGQFTQNSPANSMTAAQQAKLMSMIRARNTPQQQTGMNPLMMYLMMQSGQPMWMMMLLMNPNVDTSRILPYILMNQGS</sequence>
<feature type="signal peptide" evidence="1">
    <location>
        <begin position="1"/>
        <end position="21"/>
    </location>
</feature>
<name>A0A8B6DM03_MYTGA</name>
<accession>A0A8B6DM03</accession>
<feature type="chain" id="PRO_5032301413" evidence="1">
    <location>
        <begin position="22"/>
        <end position="97"/>
    </location>
</feature>
<gene>
    <name evidence="2" type="ORF">MGAL_10B011467</name>
</gene>
<protein>
    <submittedName>
        <fullName evidence="2">Uncharacterized protein</fullName>
    </submittedName>
</protein>
<keyword evidence="1" id="KW-0732">Signal</keyword>
<reference evidence="2" key="1">
    <citation type="submission" date="2018-11" db="EMBL/GenBank/DDBJ databases">
        <authorList>
            <person name="Alioto T."/>
            <person name="Alioto T."/>
        </authorList>
    </citation>
    <scope>NUCLEOTIDE SEQUENCE</scope>
</reference>
<evidence type="ECO:0000313" key="3">
    <source>
        <dbReference type="Proteomes" id="UP000596742"/>
    </source>
</evidence>
<dbReference type="EMBL" id="UYJE01003665">
    <property type="protein sequence ID" value="VDI21263.1"/>
    <property type="molecule type" value="Genomic_DNA"/>
</dbReference>
<dbReference type="AlphaFoldDB" id="A0A8B6DM03"/>
<evidence type="ECO:0000313" key="2">
    <source>
        <dbReference type="EMBL" id="VDI21263.1"/>
    </source>
</evidence>
<dbReference type="Proteomes" id="UP000596742">
    <property type="component" value="Unassembled WGS sequence"/>
</dbReference>
<organism evidence="2 3">
    <name type="scientific">Mytilus galloprovincialis</name>
    <name type="common">Mediterranean mussel</name>
    <dbReference type="NCBI Taxonomy" id="29158"/>
    <lineage>
        <taxon>Eukaryota</taxon>
        <taxon>Metazoa</taxon>
        <taxon>Spiralia</taxon>
        <taxon>Lophotrochozoa</taxon>
        <taxon>Mollusca</taxon>
        <taxon>Bivalvia</taxon>
        <taxon>Autobranchia</taxon>
        <taxon>Pteriomorphia</taxon>
        <taxon>Mytilida</taxon>
        <taxon>Mytiloidea</taxon>
        <taxon>Mytilidae</taxon>
        <taxon>Mytilinae</taxon>
        <taxon>Mytilus</taxon>
    </lineage>
</organism>
<proteinExistence type="predicted"/>